<evidence type="ECO:0000259" key="2">
    <source>
        <dbReference type="PROSITE" id="PS51462"/>
    </source>
</evidence>
<dbReference type="PANTHER" id="PTHR12992:SF45">
    <property type="entry name" value="NUDIX HYDROLASE DOMAIN-CONTAINING PROTEIN"/>
    <property type="match status" value="1"/>
</dbReference>
<dbReference type="InterPro" id="IPR045121">
    <property type="entry name" value="CoAse"/>
</dbReference>
<evidence type="ECO:0000256" key="1">
    <source>
        <dbReference type="SAM" id="MobiDB-lite"/>
    </source>
</evidence>
<dbReference type="InterPro" id="IPR015797">
    <property type="entry name" value="NUDIX_hydrolase-like_dom_sf"/>
</dbReference>
<dbReference type="EMBL" id="JAPDMZ010000109">
    <property type="protein sequence ID" value="KAK0549585.1"/>
    <property type="molecule type" value="Genomic_DNA"/>
</dbReference>
<feature type="domain" description="Nudix hydrolase" evidence="2">
    <location>
        <begin position="115"/>
        <end position="261"/>
    </location>
</feature>
<feature type="region of interest" description="Disordered" evidence="1">
    <location>
        <begin position="345"/>
        <end position="425"/>
    </location>
</feature>
<dbReference type="GO" id="GO:0015938">
    <property type="term" value="P:coenzyme A catabolic process"/>
    <property type="evidence" value="ECO:0007669"/>
    <property type="project" value="TreeGrafter"/>
</dbReference>
<feature type="compositionally biased region" description="Basic and acidic residues" evidence="1">
    <location>
        <begin position="416"/>
        <end position="425"/>
    </location>
</feature>
<dbReference type="Proteomes" id="UP001176517">
    <property type="component" value="Unassembled WGS sequence"/>
</dbReference>
<feature type="compositionally biased region" description="Polar residues" evidence="1">
    <location>
        <begin position="1"/>
        <end position="12"/>
    </location>
</feature>
<name>A0AAN6GNZ8_9BASI</name>
<feature type="compositionally biased region" description="Polar residues" evidence="1">
    <location>
        <begin position="403"/>
        <end position="415"/>
    </location>
</feature>
<dbReference type="AlphaFoldDB" id="A0AAN6GNZ8"/>
<organism evidence="3 4">
    <name type="scientific">Tilletia horrida</name>
    <dbReference type="NCBI Taxonomy" id="155126"/>
    <lineage>
        <taxon>Eukaryota</taxon>
        <taxon>Fungi</taxon>
        <taxon>Dikarya</taxon>
        <taxon>Basidiomycota</taxon>
        <taxon>Ustilaginomycotina</taxon>
        <taxon>Exobasidiomycetes</taxon>
        <taxon>Tilletiales</taxon>
        <taxon>Tilletiaceae</taxon>
        <taxon>Tilletia</taxon>
    </lineage>
</organism>
<dbReference type="InterPro" id="IPR000086">
    <property type="entry name" value="NUDIX_hydrolase_dom"/>
</dbReference>
<gene>
    <name evidence="3" type="ORF">OC846_004004</name>
</gene>
<dbReference type="SUPFAM" id="SSF55811">
    <property type="entry name" value="Nudix"/>
    <property type="match status" value="1"/>
</dbReference>
<keyword evidence="4" id="KW-1185">Reference proteome</keyword>
<evidence type="ECO:0000313" key="4">
    <source>
        <dbReference type="Proteomes" id="UP001176517"/>
    </source>
</evidence>
<feature type="compositionally biased region" description="Low complexity" evidence="1">
    <location>
        <begin position="20"/>
        <end position="30"/>
    </location>
</feature>
<dbReference type="PROSITE" id="PS51462">
    <property type="entry name" value="NUDIX"/>
    <property type="match status" value="1"/>
</dbReference>
<dbReference type="Pfam" id="PF00293">
    <property type="entry name" value="NUDIX"/>
    <property type="match status" value="1"/>
</dbReference>
<accession>A0AAN6GNZ8</accession>
<dbReference type="PANTHER" id="PTHR12992">
    <property type="entry name" value="NUDIX HYDROLASE"/>
    <property type="match status" value="1"/>
</dbReference>
<sequence>MTTSTASASSVRQAVGDRQGAGASPAWSSALSSLDPANRAAIERIASTPAAPAEPFDSLTHKAQAAVAIFLYEQPYVTATDDAGSLQAGHSSGGTAAIPIPLDWFPPHTRPNLNNDNTASGVKDAVQKTASSKVLHVLMTTRALHLRSHPGQASLPGGKKDTGDRSIEHTALRESVEEVGMSGIASLNKEVHWLYTGAPLLSKTCLLVHPVVFFLSNPAKTLSQLKANPSEVSALWSVPLPTFLGSSDIPPGYTLADPLIVDTHRPPQHALRTYSDVPWLLGRSYRLHRFRSNQQLVKGLTADNLIQLASIAYGQPPRFEVRAEGQMGWEEMVDVVLARLKDGRRGESRWGDGESGDAQGSTEAYPTIVGVDLSSSGKEAEVNAEEGLVVEEEEGQPARQRQENTAALASSLQKQQTHEEQEINP</sequence>
<dbReference type="Gene3D" id="3.90.79.10">
    <property type="entry name" value="Nucleoside Triphosphate Pyrophosphohydrolase"/>
    <property type="match status" value="1"/>
</dbReference>
<feature type="region of interest" description="Disordered" evidence="1">
    <location>
        <begin position="1"/>
        <end position="30"/>
    </location>
</feature>
<reference evidence="3" key="1">
    <citation type="journal article" date="2023" name="PhytoFront">
        <title>Draft Genome Resources of Seven Strains of Tilletia horrida, Causal Agent of Kernel Smut of Rice.</title>
        <authorList>
            <person name="Khanal S."/>
            <person name="Antony Babu S."/>
            <person name="Zhou X.G."/>
        </authorList>
    </citation>
    <scope>NUCLEOTIDE SEQUENCE</scope>
    <source>
        <strain evidence="3">TX6</strain>
    </source>
</reference>
<dbReference type="GO" id="GO:0010945">
    <property type="term" value="F:coenzyme A diphosphatase activity"/>
    <property type="evidence" value="ECO:0007669"/>
    <property type="project" value="InterPro"/>
</dbReference>
<proteinExistence type="predicted"/>
<protein>
    <recommendedName>
        <fullName evidence="2">Nudix hydrolase domain-containing protein</fullName>
    </recommendedName>
</protein>
<dbReference type="CDD" id="cd03426">
    <property type="entry name" value="NUDIX_CoAse_Nudt7"/>
    <property type="match status" value="1"/>
</dbReference>
<comment type="caution">
    <text evidence="3">The sequence shown here is derived from an EMBL/GenBank/DDBJ whole genome shotgun (WGS) entry which is preliminary data.</text>
</comment>
<evidence type="ECO:0000313" key="3">
    <source>
        <dbReference type="EMBL" id="KAK0549585.1"/>
    </source>
</evidence>
<feature type="compositionally biased region" description="Acidic residues" evidence="1">
    <location>
        <begin position="382"/>
        <end position="395"/>
    </location>
</feature>